<protein>
    <submittedName>
        <fullName evidence="2">Membrane protein</fullName>
    </submittedName>
</protein>
<dbReference type="RefSeq" id="WP_044226735.1">
    <property type="nucleotide sequence ID" value="NZ_JBKAGJ010000002.1"/>
</dbReference>
<name>A0A098S1C6_9BACT</name>
<accession>A0A098S1C6</accession>
<feature type="transmembrane region" description="Helical" evidence="1">
    <location>
        <begin position="80"/>
        <end position="98"/>
    </location>
</feature>
<feature type="transmembrane region" description="Helical" evidence="1">
    <location>
        <begin position="7"/>
        <end position="31"/>
    </location>
</feature>
<dbReference type="AlphaFoldDB" id="A0A098S1C6"/>
<feature type="transmembrane region" description="Helical" evidence="1">
    <location>
        <begin position="164"/>
        <end position="184"/>
    </location>
</feature>
<feature type="transmembrane region" description="Helical" evidence="1">
    <location>
        <begin position="105"/>
        <end position="125"/>
    </location>
</feature>
<keyword evidence="1" id="KW-1133">Transmembrane helix</keyword>
<keyword evidence="3" id="KW-1185">Reference proteome</keyword>
<dbReference type="OrthoDB" id="9809859at2"/>
<evidence type="ECO:0000256" key="1">
    <source>
        <dbReference type="SAM" id="Phobius"/>
    </source>
</evidence>
<keyword evidence="1" id="KW-0812">Transmembrane</keyword>
<keyword evidence="1" id="KW-0472">Membrane</keyword>
<reference evidence="2 3" key="1">
    <citation type="journal article" date="2014" name="Int. J. Syst. Evol. Microbiol.">
        <title>Phaeodactylibacter xiamenensis gen. nov., sp. nov., a member of the family Saprospiraceae isolated from the marine alga Phaeodactylum tricornutum.</title>
        <authorList>
            <person name="Chen Z.Jr."/>
            <person name="Lei X."/>
            <person name="Lai Q."/>
            <person name="Li Y."/>
            <person name="Zhang B."/>
            <person name="Zhang J."/>
            <person name="Zhang H."/>
            <person name="Yang L."/>
            <person name="Zheng W."/>
            <person name="Tian Y."/>
            <person name="Yu Z."/>
            <person name="Xu H.Jr."/>
            <person name="Zheng T."/>
        </authorList>
    </citation>
    <scope>NUCLEOTIDE SEQUENCE [LARGE SCALE GENOMIC DNA]</scope>
    <source>
        <strain evidence="2 3">KD52</strain>
    </source>
</reference>
<dbReference type="EMBL" id="JPOS01000083">
    <property type="protein sequence ID" value="KGE85856.1"/>
    <property type="molecule type" value="Genomic_DNA"/>
</dbReference>
<dbReference type="Proteomes" id="UP000029736">
    <property type="component" value="Unassembled WGS sequence"/>
</dbReference>
<comment type="caution">
    <text evidence="2">The sequence shown here is derived from an EMBL/GenBank/DDBJ whole genome shotgun (WGS) entry which is preliminary data.</text>
</comment>
<evidence type="ECO:0000313" key="2">
    <source>
        <dbReference type="EMBL" id="KGE85856.1"/>
    </source>
</evidence>
<evidence type="ECO:0000313" key="3">
    <source>
        <dbReference type="Proteomes" id="UP000029736"/>
    </source>
</evidence>
<gene>
    <name evidence="2" type="ORF">IX84_24895</name>
</gene>
<proteinExistence type="predicted"/>
<organism evidence="2 3">
    <name type="scientific">Phaeodactylibacter xiamenensis</name>
    <dbReference type="NCBI Taxonomy" id="1524460"/>
    <lineage>
        <taxon>Bacteria</taxon>
        <taxon>Pseudomonadati</taxon>
        <taxon>Bacteroidota</taxon>
        <taxon>Saprospiria</taxon>
        <taxon>Saprospirales</taxon>
        <taxon>Haliscomenobacteraceae</taxon>
        <taxon>Phaeodactylibacter</taxon>
    </lineage>
</organism>
<dbReference type="STRING" id="1524460.IX84_24895"/>
<sequence>MKQLPRRLMLLGIVCLMSLFVFPMWQIILYAPQYPDGVEMHIYIDKIGGSSPGTLQNVNILNHYVGMQYIEPDDIPELQYFPYIIGAMGLLGLIALAINKKWGYLSWTIVLVVLGILGMYDFYLWEYDYGHNLSDTAPIKIPGASFQPPLIGRKQIINFIADSWPHIGGIGFGLSMFFGSAAWWSRKKQLSK</sequence>